<feature type="coiled-coil region" evidence="1">
    <location>
        <begin position="15"/>
        <end position="86"/>
    </location>
</feature>
<protein>
    <recommendedName>
        <fullName evidence="4">Transcription elongation factor GreA/GreB C-terminal domain-containing protein</fullName>
    </recommendedName>
</protein>
<keyword evidence="3" id="KW-1185">Reference proteome</keyword>
<keyword evidence="1" id="KW-0175">Coiled coil</keyword>
<gene>
    <name evidence="2" type="ORF">QM481_01065</name>
</gene>
<evidence type="ECO:0000313" key="2">
    <source>
        <dbReference type="EMBL" id="MDI9873097.1"/>
    </source>
</evidence>
<dbReference type="Proteomes" id="UP001225761">
    <property type="component" value="Unassembled WGS sequence"/>
</dbReference>
<evidence type="ECO:0000256" key="1">
    <source>
        <dbReference type="SAM" id="Coils"/>
    </source>
</evidence>
<dbReference type="RefSeq" id="WP_283380308.1">
    <property type="nucleotide sequence ID" value="NZ_JASHIE010000001.1"/>
</dbReference>
<name>A0ABT6YWL2_9BACT</name>
<organism evidence="2 3">
    <name type="scientific">Flectobacillus rivi</name>
    <dbReference type="NCBI Taxonomy" id="2984209"/>
    <lineage>
        <taxon>Bacteria</taxon>
        <taxon>Pseudomonadati</taxon>
        <taxon>Bacteroidota</taxon>
        <taxon>Cytophagia</taxon>
        <taxon>Cytophagales</taxon>
        <taxon>Flectobacillaceae</taxon>
        <taxon>Flectobacillus</taxon>
    </lineage>
</organism>
<accession>A0ABT6YWL2</accession>
<sequence>MEKLTIKKQLFEKAIQQQQTLVRDIQKRLSDLKESITSLEVGSFGGSDDARREEDVEDIQQEKIHLANAKAELNKLEALFRDVQIDAKVGVGSIVKTEQFNFVFAINMPQIELNNERFMLVSDQAPVFKALEGKTVGEQAQINRHYYTIKEIF</sequence>
<evidence type="ECO:0000313" key="3">
    <source>
        <dbReference type="Proteomes" id="UP001225761"/>
    </source>
</evidence>
<proteinExistence type="predicted"/>
<dbReference type="EMBL" id="JASHIE010000001">
    <property type="protein sequence ID" value="MDI9873097.1"/>
    <property type="molecule type" value="Genomic_DNA"/>
</dbReference>
<reference evidence="2 3" key="1">
    <citation type="submission" date="2023-05" db="EMBL/GenBank/DDBJ databases">
        <title>Novel species of genus Flectobacillus isolated from stream in China.</title>
        <authorList>
            <person name="Lu H."/>
        </authorList>
    </citation>
    <scope>NUCLEOTIDE SEQUENCE [LARGE SCALE GENOMIC DNA]</scope>
    <source>
        <strain evidence="2 3">LFS242W</strain>
    </source>
</reference>
<comment type="caution">
    <text evidence="2">The sequence shown here is derived from an EMBL/GenBank/DDBJ whole genome shotgun (WGS) entry which is preliminary data.</text>
</comment>
<evidence type="ECO:0008006" key="4">
    <source>
        <dbReference type="Google" id="ProtNLM"/>
    </source>
</evidence>